<dbReference type="GO" id="GO:0006633">
    <property type="term" value="P:fatty acid biosynthetic process"/>
    <property type="evidence" value="ECO:0007669"/>
    <property type="project" value="TreeGrafter"/>
</dbReference>
<evidence type="ECO:0000256" key="2">
    <source>
        <dbReference type="ARBA" id="ARBA00022857"/>
    </source>
</evidence>
<gene>
    <name evidence="6" type="ORF">K489DRAFT_172209</name>
</gene>
<keyword evidence="3" id="KW-0560">Oxidoreductase</keyword>
<evidence type="ECO:0000256" key="3">
    <source>
        <dbReference type="ARBA" id="ARBA00023002"/>
    </source>
</evidence>
<evidence type="ECO:0000256" key="1">
    <source>
        <dbReference type="ARBA" id="ARBA00006484"/>
    </source>
</evidence>
<evidence type="ECO:0000256" key="4">
    <source>
        <dbReference type="RuleBase" id="RU000363"/>
    </source>
</evidence>
<dbReference type="AlphaFoldDB" id="A0A6J3M7L4"/>
<keyword evidence="5" id="KW-1185">Reference proteome</keyword>
<reference evidence="6" key="2">
    <citation type="submission" date="2020-04" db="EMBL/GenBank/DDBJ databases">
        <authorList>
            <consortium name="NCBI Genome Project"/>
        </authorList>
    </citation>
    <scope>NUCLEOTIDE SEQUENCE</scope>
    <source>
        <strain evidence="6">CBS 342.82</strain>
    </source>
</reference>
<dbReference type="PANTHER" id="PTHR42760">
    <property type="entry name" value="SHORT-CHAIN DEHYDROGENASES/REDUCTASES FAMILY MEMBER"/>
    <property type="match status" value="1"/>
</dbReference>
<dbReference type="GO" id="GO:0016616">
    <property type="term" value="F:oxidoreductase activity, acting on the CH-OH group of donors, NAD or NADP as acceptor"/>
    <property type="evidence" value="ECO:0007669"/>
    <property type="project" value="TreeGrafter"/>
</dbReference>
<dbReference type="PROSITE" id="PS00061">
    <property type="entry name" value="ADH_SHORT"/>
    <property type="match status" value="1"/>
</dbReference>
<name>A0A6J3M7L4_9PEZI</name>
<dbReference type="CDD" id="cd05233">
    <property type="entry name" value="SDR_c"/>
    <property type="match status" value="1"/>
</dbReference>
<dbReference type="InterPro" id="IPR002347">
    <property type="entry name" value="SDR_fam"/>
</dbReference>
<reference evidence="6" key="3">
    <citation type="submission" date="2025-08" db="UniProtKB">
        <authorList>
            <consortium name="RefSeq"/>
        </authorList>
    </citation>
    <scope>IDENTIFICATION</scope>
    <source>
        <strain evidence="6">CBS 342.82</strain>
    </source>
</reference>
<dbReference type="Proteomes" id="UP000504637">
    <property type="component" value="Unplaced"/>
</dbReference>
<proteinExistence type="inferred from homology"/>
<dbReference type="RefSeq" id="XP_033461087.1">
    <property type="nucleotide sequence ID" value="XM_033599386.1"/>
</dbReference>
<dbReference type="Gene3D" id="3.40.50.720">
    <property type="entry name" value="NAD(P)-binding Rossmann-like Domain"/>
    <property type="match status" value="1"/>
</dbReference>
<dbReference type="Pfam" id="PF00106">
    <property type="entry name" value="adh_short"/>
    <property type="match status" value="1"/>
</dbReference>
<dbReference type="InterPro" id="IPR020904">
    <property type="entry name" value="Sc_DH/Rdtase_CS"/>
</dbReference>
<dbReference type="OrthoDB" id="417891at2759"/>
<dbReference type="InterPro" id="IPR036291">
    <property type="entry name" value="NAD(P)-bd_dom_sf"/>
</dbReference>
<sequence>MPVDNRIEGRLALITGASGGIGAACARDLLAEGAALALTYSSNKASLDQLIQELEPAANGRKITAHQVNMASDEDLHRLFDELQQQHGQAGPDILIANAGHGKAIPNILDIDVDEFDYTIRVNLRANFVLSKLAVPHMQAQHWGRIVYISSIAAGGTSINGCHYAASKAGMQGLSKNLSAKLAKDGITCNDVAPAMITGTGMIKDEESLKGTVGDPKNIPVGRSGSTQEIANAVTMLVKTGYMTGQSLLIAGGLK</sequence>
<evidence type="ECO:0000313" key="6">
    <source>
        <dbReference type="RefSeq" id="XP_033461087.1"/>
    </source>
</evidence>
<dbReference type="PANTHER" id="PTHR42760:SF127">
    <property type="entry name" value="3-KETOACYL-ACYL CARRIER PROTEIN REDUCTASE-RELATED"/>
    <property type="match status" value="1"/>
</dbReference>
<dbReference type="GO" id="GO:0048038">
    <property type="term" value="F:quinone binding"/>
    <property type="evidence" value="ECO:0007669"/>
    <property type="project" value="TreeGrafter"/>
</dbReference>
<reference evidence="6" key="1">
    <citation type="submission" date="2020-01" db="EMBL/GenBank/DDBJ databases">
        <authorList>
            <consortium name="DOE Joint Genome Institute"/>
            <person name="Haridas S."/>
            <person name="Albert R."/>
            <person name="Binder M."/>
            <person name="Bloem J."/>
            <person name="Labutti K."/>
            <person name="Salamov A."/>
            <person name="Andreopoulos B."/>
            <person name="Baker S.E."/>
            <person name="Barry K."/>
            <person name="Bills G."/>
            <person name="Bluhm B.H."/>
            <person name="Cannon C."/>
            <person name="Castanera R."/>
            <person name="Culley D.E."/>
            <person name="Daum C."/>
            <person name="Ezra D."/>
            <person name="Gonzalez J.B."/>
            <person name="Henrissat B."/>
            <person name="Kuo A."/>
            <person name="Liang C."/>
            <person name="Lipzen A."/>
            <person name="Lutzoni F."/>
            <person name="Magnuson J."/>
            <person name="Mondo S."/>
            <person name="Nolan M."/>
            <person name="Ohm R."/>
            <person name="Pangilinan J."/>
            <person name="Park H.-J."/>
            <person name="Ramirez L."/>
            <person name="Alfaro M."/>
            <person name="Sun H."/>
            <person name="Tritt A."/>
            <person name="Yoshinaga Y."/>
            <person name="Zwiers L.-H."/>
            <person name="Turgeon B.G."/>
            <person name="Goodwin S.B."/>
            <person name="Spatafora J.W."/>
            <person name="Crous P.W."/>
            <person name="Grigoriev I.V."/>
        </authorList>
    </citation>
    <scope>NUCLEOTIDE SEQUENCE</scope>
    <source>
        <strain evidence="6">CBS 342.82</strain>
    </source>
</reference>
<comment type="similarity">
    <text evidence="1 4">Belongs to the short-chain dehydrogenases/reductases (SDR) family.</text>
</comment>
<dbReference type="PRINTS" id="PR00081">
    <property type="entry name" value="GDHRDH"/>
</dbReference>
<protein>
    <submittedName>
        <fullName evidence="6">NAD(P)-binding protein</fullName>
    </submittedName>
</protein>
<accession>A0A6J3M7L4</accession>
<evidence type="ECO:0000313" key="5">
    <source>
        <dbReference type="Proteomes" id="UP000504637"/>
    </source>
</evidence>
<dbReference type="PROSITE" id="PS51257">
    <property type="entry name" value="PROKAR_LIPOPROTEIN"/>
    <property type="match status" value="1"/>
</dbReference>
<dbReference type="GeneID" id="54357185"/>
<keyword evidence="2" id="KW-0521">NADP</keyword>
<dbReference type="SUPFAM" id="SSF51735">
    <property type="entry name" value="NAD(P)-binding Rossmann-fold domains"/>
    <property type="match status" value="1"/>
</dbReference>
<dbReference type="PRINTS" id="PR00080">
    <property type="entry name" value="SDRFAMILY"/>
</dbReference>
<organism evidence="6">
    <name type="scientific">Dissoconium aciculare CBS 342.82</name>
    <dbReference type="NCBI Taxonomy" id="1314786"/>
    <lineage>
        <taxon>Eukaryota</taxon>
        <taxon>Fungi</taxon>
        <taxon>Dikarya</taxon>
        <taxon>Ascomycota</taxon>
        <taxon>Pezizomycotina</taxon>
        <taxon>Dothideomycetes</taxon>
        <taxon>Dothideomycetidae</taxon>
        <taxon>Mycosphaerellales</taxon>
        <taxon>Dissoconiaceae</taxon>
        <taxon>Dissoconium</taxon>
    </lineage>
</organism>
<dbReference type="FunFam" id="3.40.50.720:FF:000173">
    <property type="entry name" value="3-oxoacyl-[acyl-carrier protein] reductase"/>
    <property type="match status" value="1"/>
</dbReference>